<reference evidence="1 2" key="1">
    <citation type="submission" date="2020-08" db="EMBL/GenBank/DDBJ databases">
        <title>Arenibacter gaetbuli sp. nov., isolated from a sand dune.</title>
        <authorList>
            <person name="Park S."/>
            <person name="Yoon J.-H."/>
        </authorList>
    </citation>
    <scope>NUCLEOTIDE SEQUENCE [LARGE SCALE GENOMIC DNA]</scope>
    <source>
        <strain evidence="1 2">BSSL-BM3</strain>
    </source>
</reference>
<dbReference type="EMBL" id="JACLHY010000016">
    <property type="protein sequence ID" value="MBC8769313.1"/>
    <property type="molecule type" value="Genomic_DNA"/>
</dbReference>
<keyword evidence="2" id="KW-1185">Reference proteome</keyword>
<evidence type="ECO:0000313" key="2">
    <source>
        <dbReference type="Proteomes" id="UP000618952"/>
    </source>
</evidence>
<proteinExistence type="predicted"/>
<sequence length="73" mass="7880">MSAYGSNKTGGIVFMNIQGYAQPIEDKTEGIESHNWVMLSRPAQLGFVRSSAVETSIIVSIVLYLSTTPACGR</sequence>
<gene>
    <name evidence="1" type="ORF">H4O18_15050</name>
</gene>
<dbReference type="Proteomes" id="UP000618952">
    <property type="component" value="Unassembled WGS sequence"/>
</dbReference>
<evidence type="ECO:0000313" key="1">
    <source>
        <dbReference type="EMBL" id="MBC8769313.1"/>
    </source>
</evidence>
<dbReference type="RefSeq" id="WP_187586004.1">
    <property type="nucleotide sequence ID" value="NZ_JACLHY010000016.1"/>
</dbReference>
<accession>A0ABR7QQ69</accession>
<comment type="caution">
    <text evidence="1">The sequence shown here is derived from an EMBL/GenBank/DDBJ whole genome shotgun (WGS) entry which is preliminary data.</text>
</comment>
<organism evidence="1 2">
    <name type="scientific">Arenibacter arenosicollis</name>
    <dbReference type="NCBI Taxonomy" id="2762274"/>
    <lineage>
        <taxon>Bacteria</taxon>
        <taxon>Pseudomonadati</taxon>
        <taxon>Bacteroidota</taxon>
        <taxon>Flavobacteriia</taxon>
        <taxon>Flavobacteriales</taxon>
        <taxon>Flavobacteriaceae</taxon>
        <taxon>Arenibacter</taxon>
    </lineage>
</organism>
<protein>
    <submittedName>
        <fullName evidence="1">Uncharacterized protein</fullName>
    </submittedName>
</protein>
<name>A0ABR7QQ69_9FLAO</name>